<organism evidence="2 3">
    <name type="scientific">Diabrotica virgifera virgifera</name>
    <name type="common">western corn rootworm</name>
    <dbReference type="NCBI Taxonomy" id="50390"/>
    <lineage>
        <taxon>Eukaryota</taxon>
        <taxon>Metazoa</taxon>
        <taxon>Ecdysozoa</taxon>
        <taxon>Arthropoda</taxon>
        <taxon>Hexapoda</taxon>
        <taxon>Insecta</taxon>
        <taxon>Pterygota</taxon>
        <taxon>Neoptera</taxon>
        <taxon>Endopterygota</taxon>
        <taxon>Coleoptera</taxon>
        <taxon>Polyphaga</taxon>
        <taxon>Cucujiformia</taxon>
        <taxon>Chrysomeloidea</taxon>
        <taxon>Chrysomelidae</taxon>
        <taxon>Galerucinae</taxon>
        <taxon>Diabroticina</taxon>
        <taxon>Diabroticites</taxon>
        <taxon>Diabrotica</taxon>
    </lineage>
</organism>
<evidence type="ECO:0000313" key="3">
    <source>
        <dbReference type="Proteomes" id="UP001652700"/>
    </source>
</evidence>
<protein>
    <submittedName>
        <fullName evidence="2">Uncharacterized protein</fullName>
    </submittedName>
</protein>
<dbReference type="GeneID" id="126884917"/>
<accession>A0ABM5KAK3</accession>
<feature type="coiled-coil region" evidence="1">
    <location>
        <begin position="33"/>
        <end position="87"/>
    </location>
</feature>
<reference evidence="2" key="1">
    <citation type="submission" date="2025-05" db="UniProtKB">
        <authorList>
            <consortium name="EnsemblMetazoa"/>
        </authorList>
    </citation>
    <scope>IDENTIFICATION</scope>
</reference>
<evidence type="ECO:0000256" key="1">
    <source>
        <dbReference type="SAM" id="Coils"/>
    </source>
</evidence>
<sequence length="103" mass="12379">MLSLLKSEDLEQEITQTSRRFLMRCQSANPAFLEKSQSQKETTNNKVENLLHQRTKLILNIDQLIHIEKEEQRAQQKQARQKKMTEERHRKEINLLNLKIKLR</sequence>
<evidence type="ECO:0000313" key="2">
    <source>
        <dbReference type="EnsemblMetazoa" id="XP_050507213.1"/>
    </source>
</evidence>
<keyword evidence="3" id="KW-1185">Reference proteome</keyword>
<keyword evidence="1" id="KW-0175">Coiled coil</keyword>
<dbReference type="RefSeq" id="XP_050507213.1">
    <property type="nucleotide sequence ID" value="XM_050651256.1"/>
</dbReference>
<proteinExistence type="predicted"/>
<dbReference type="Proteomes" id="UP001652700">
    <property type="component" value="Unplaced"/>
</dbReference>
<dbReference type="EnsemblMetazoa" id="XM_050651256.1">
    <property type="protein sequence ID" value="XP_050507213.1"/>
    <property type="gene ID" value="LOC126884917"/>
</dbReference>
<name>A0ABM5KAK3_DIAVI</name>